<dbReference type="AlphaFoldDB" id="A0A074YI66"/>
<dbReference type="Proteomes" id="UP000030641">
    <property type="component" value="Unassembled WGS sequence"/>
</dbReference>
<dbReference type="OrthoDB" id="5371740at2759"/>
<dbReference type="HOGENOM" id="CLU_1885391_0_0_1"/>
<proteinExistence type="predicted"/>
<evidence type="ECO:0000313" key="2">
    <source>
        <dbReference type="Proteomes" id="UP000030641"/>
    </source>
</evidence>
<gene>
    <name evidence="1" type="ORF">AUEXF2481DRAFT_29175</name>
</gene>
<name>A0A074YI66_AURSE</name>
<dbReference type="EMBL" id="KL584758">
    <property type="protein sequence ID" value="KEQ95754.1"/>
    <property type="molecule type" value="Genomic_DNA"/>
</dbReference>
<dbReference type="Gene3D" id="3.40.50.720">
    <property type="entry name" value="NAD(P)-binding Rossmann-like Domain"/>
    <property type="match status" value="1"/>
</dbReference>
<dbReference type="RefSeq" id="XP_013344151.1">
    <property type="nucleotide sequence ID" value="XM_013488697.1"/>
</dbReference>
<evidence type="ECO:0000313" key="1">
    <source>
        <dbReference type="EMBL" id="KEQ95754.1"/>
    </source>
</evidence>
<organism evidence="1 2">
    <name type="scientific">Aureobasidium subglaciale (strain EXF-2481)</name>
    <name type="common">Aureobasidium pullulans var. subglaciale</name>
    <dbReference type="NCBI Taxonomy" id="1043005"/>
    <lineage>
        <taxon>Eukaryota</taxon>
        <taxon>Fungi</taxon>
        <taxon>Dikarya</taxon>
        <taxon>Ascomycota</taxon>
        <taxon>Pezizomycotina</taxon>
        <taxon>Dothideomycetes</taxon>
        <taxon>Dothideomycetidae</taxon>
        <taxon>Dothideales</taxon>
        <taxon>Saccotheciaceae</taxon>
        <taxon>Aureobasidium</taxon>
    </lineage>
</organism>
<sequence>MHLYGRIWHILKSGRSSQGGHAFIANAGISGGSILDIAFPKDLPEDADLVQPGTREVDVNLTGTYYTTVLALHYFKKTHDTSDGFKKHLVLMSSWRDIAKTLSHQRTWLASSVCVDCESLSDTKKMLSDSHSAHN</sequence>
<protein>
    <submittedName>
        <fullName evidence="1">Uncharacterized protein</fullName>
    </submittedName>
</protein>
<dbReference type="InParanoid" id="A0A074YI66"/>
<accession>A0A074YI66</accession>
<dbReference type="GeneID" id="25363893"/>
<keyword evidence="2" id="KW-1185">Reference proteome</keyword>
<reference evidence="1 2" key="1">
    <citation type="journal article" date="2014" name="BMC Genomics">
        <title>Genome sequencing of four Aureobasidium pullulans varieties: biotechnological potential, stress tolerance, and description of new species.</title>
        <authorList>
            <person name="Gostin Ar C."/>
            <person name="Ohm R.A."/>
            <person name="Kogej T."/>
            <person name="Sonjak S."/>
            <person name="Turk M."/>
            <person name="Zajc J."/>
            <person name="Zalar P."/>
            <person name="Grube M."/>
            <person name="Sun H."/>
            <person name="Han J."/>
            <person name="Sharma A."/>
            <person name="Chiniquy J."/>
            <person name="Ngan C.Y."/>
            <person name="Lipzen A."/>
            <person name="Barry K."/>
            <person name="Grigoriev I.V."/>
            <person name="Gunde-Cimerman N."/>
        </authorList>
    </citation>
    <scope>NUCLEOTIDE SEQUENCE [LARGE SCALE GENOMIC DNA]</scope>
    <source>
        <strain evidence="1 2">EXF-2481</strain>
    </source>
</reference>